<evidence type="ECO:0000256" key="1">
    <source>
        <dbReference type="ARBA" id="ARBA00001946"/>
    </source>
</evidence>
<evidence type="ECO:0000256" key="2">
    <source>
        <dbReference type="ARBA" id="ARBA00004496"/>
    </source>
</evidence>
<dbReference type="Gene3D" id="3.40.50.460">
    <property type="entry name" value="Phosphofructokinase domain"/>
    <property type="match status" value="2"/>
</dbReference>
<evidence type="ECO:0000256" key="11">
    <source>
        <dbReference type="ARBA" id="ARBA00022842"/>
    </source>
</evidence>
<protein>
    <recommendedName>
        <fullName evidence="14">ATP-dependent 6-phosphofructokinase</fullName>
        <shortName evidence="14">ATP-PFK</shortName>
        <shortName evidence="14">Phosphofructokinase</shortName>
        <ecNumber evidence="14">2.7.1.11</ecNumber>
    </recommendedName>
    <alternativeName>
        <fullName evidence="14">Phosphohexokinase</fullName>
    </alternativeName>
</protein>
<evidence type="ECO:0000256" key="6">
    <source>
        <dbReference type="ARBA" id="ARBA00022679"/>
    </source>
</evidence>
<feature type="domain" description="Phosphofructokinase" evidence="16">
    <location>
        <begin position="444"/>
        <end position="732"/>
    </location>
</feature>
<dbReference type="GO" id="GO:0003872">
    <property type="term" value="F:6-phosphofructokinase activity"/>
    <property type="evidence" value="ECO:0007669"/>
    <property type="project" value="UniProtKB-UniRule"/>
</dbReference>
<name>H6VQN4_9AGAR</name>
<dbReference type="SUPFAM" id="SSF53784">
    <property type="entry name" value="Phosphofructokinase"/>
    <property type="match status" value="2"/>
</dbReference>
<feature type="binding site" evidence="14">
    <location>
        <position position="608"/>
    </location>
    <ligand>
        <name>beta-D-fructose 2,6-bisphosphate</name>
        <dbReference type="ChEBI" id="CHEBI:58579"/>
        <note>allosteric activator; ligand shared between dimeric partners</note>
    </ligand>
</feature>
<dbReference type="GO" id="GO:0046872">
    <property type="term" value="F:metal ion binding"/>
    <property type="evidence" value="ECO:0007669"/>
    <property type="project" value="UniProtKB-KW"/>
</dbReference>
<dbReference type="HAMAP" id="MF_03184">
    <property type="entry name" value="Phosphofructokinase_I_E"/>
    <property type="match status" value="1"/>
</dbReference>
<keyword evidence="5 14" id="KW-0021">Allosteric enzyme</keyword>
<comment type="subunit">
    <text evidence="14">Homotetramer.</text>
</comment>
<dbReference type="PIRSF" id="PIRSF000533">
    <property type="entry name" value="ATP_PFK_euk"/>
    <property type="match status" value="1"/>
</dbReference>
<evidence type="ECO:0000256" key="14">
    <source>
        <dbReference type="HAMAP-Rule" id="MF_03184"/>
    </source>
</evidence>
<dbReference type="FunFam" id="3.40.50.460:FF:000008">
    <property type="entry name" value="ATP-dependent 6-phosphofructokinase"/>
    <property type="match status" value="1"/>
</dbReference>
<dbReference type="GO" id="GO:0048029">
    <property type="term" value="F:monosaccharide binding"/>
    <property type="evidence" value="ECO:0007669"/>
    <property type="project" value="TreeGrafter"/>
</dbReference>
<feature type="binding site" description="in other chain" evidence="14">
    <location>
        <begin position="615"/>
        <end position="617"/>
    </location>
    <ligand>
        <name>beta-D-fructose 2,6-bisphosphate</name>
        <dbReference type="ChEBI" id="CHEBI:58579"/>
        <note>allosteric activator; ligand shared between dimeric partners</note>
    </ligand>
</feature>
<keyword evidence="7 14" id="KW-0479">Metal-binding</keyword>
<feature type="binding site" evidence="14">
    <location>
        <position position="701"/>
    </location>
    <ligand>
        <name>beta-D-fructose 2,6-bisphosphate</name>
        <dbReference type="ChEBI" id="CHEBI:58579"/>
        <note>allosteric activator; ligand shared between dimeric partners</note>
    </ligand>
</feature>
<dbReference type="Pfam" id="PF00365">
    <property type="entry name" value="PFK"/>
    <property type="match status" value="2"/>
</dbReference>
<dbReference type="InterPro" id="IPR022953">
    <property type="entry name" value="ATP_PFK"/>
</dbReference>
<dbReference type="NCBIfam" id="TIGR02478">
    <property type="entry name" value="6PF1K_euk"/>
    <property type="match status" value="1"/>
</dbReference>
<feature type="binding site" evidence="14">
    <location>
        <begin position="157"/>
        <end position="160"/>
    </location>
    <ligand>
        <name>ATP</name>
        <dbReference type="ChEBI" id="CHEBI:30616"/>
    </ligand>
</feature>
<dbReference type="GO" id="GO:0005945">
    <property type="term" value="C:6-phosphofructokinase complex"/>
    <property type="evidence" value="ECO:0007669"/>
    <property type="project" value="TreeGrafter"/>
</dbReference>
<dbReference type="InterPro" id="IPR000023">
    <property type="entry name" value="Phosphofructokinase_dom"/>
</dbReference>
<comment type="subcellular location">
    <subcellularLocation>
        <location evidence="2 14">Cytoplasm</location>
    </subcellularLocation>
</comment>
<evidence type="ECO:0000256" key="7">
    <source>
        <dbReference type="ARBA" id="ARBA00022723"/>
    </source>
</evidence>
<keyword evidence="8 14" id="KW-0547">Nucleotide-binding</keyword>
<dbReference type="GO" id="GO:0016208">
    <property type="term" value="F:AMP binding"/>
    <property type="evidence" value="ECO:0007669"/>
    <property type="project" value="TreeGrafter"/>
</dbReference>
<evidence type="ECO:0000313" key="17">
    <source>
        <dbReference type="EMBL" id="AFB35542.1"/>
    </source>
</evidence>
<dbReference type="FunFam" id="3.40.50.460:FF:000007">
    <property type="entry name" value="ATP-dependent 6-phosphofructokinase"/>
    <property type="match status" value="1"/>
</dbReference>
<comment type="activity regulation">
    <text evidence="14">Allosterically activated by ADP, AMP, or fructose 2,6-bisphosphate, and allosterically inhibited by ATP or citrate.</text>
</comment>
<feature type="binding site" description="in other chain" evidence="14">
    <location>
        <begin position="570"/>
        <end position="574"/>
    </location>
    <ligand>
        <name>beta-D-fructose 2,6-bisphosphate</name>
        <dbReference type="ChEBI" id="CHEBI:58579"/>
        <note>allosteric activator; ligand shared between dimeric partners</note>
    </ligand>
</feature>
<comment type="caution">
    <text evidence="14">Lacks conserved residue(s) required for the propagation of feature annotation.</text>
</comment>
<feature type="binding site" description="in other chain" evidence="14">
    <location>
        <begin position="247"/>
        <end position="249"/>
    </location>
    <ligand>
        <name>substrate</name>
        <note>ligand shared between dimeric partners</note>
    </ligand>
</feature>
<comment type="function">
    <text evidence="14">Catalyzes the phosphorylation of D-fructose 6-phosphate to fructose 1,6-bisphosphate by ATP, the first committing step of glycolysis.</text>
</comment>
<feature type="binding site" description="in other chain" evidence="14">
    <location>
        <position position="782"/>
    </location>
    <ligand>
        <name>beta-D-fructose 2,6-bisphosphate</name>
        <dbReference type="ChEBI" id="CHEBI:58579"/>
        <note>allosteric activator; ligand shared between dimeric partners</note>
    </ligand>
</feature>
<dbReference type="Gene3D" id="3.40.50.450">
    <property type="match status" value="3"/>
</dbReference>
<feature type="region of interest" description="C-terminal regulatory PFK domain 2" evidence="14">
    <location>
        <begin position="444"/>
        <end position="818"/>
    </location>
</feature>
<comment type="similarity">
    <text evidence="14">Belongs to the phosphofructokinase type A (PFKA) family. ATP-dependent PFK group I subfamily. Eukaryotic two domain clade 'E' sub-subfamily.</text>
</comment>
<dbReference type="PROSITE" id="PS00433">
    <property type="entry name" value="PHOSPHOFRUCTOKINASE"/>
    <property type="match status" value="2"/>
</dbReference>
<keyword evidence="11 14" id="KW-0460">Magnesium</keyword>
<evidence type="ECO:0000256" key="9">
    <source>
        <dbReference type="ARBA" id="ARBA00022777"/>
    </source>
</evidence>
<feature type="binding site" evidence="14">
    <location>
        <position position="158"/>
    </location>
    <ligand>
        <name>Mg(2+)</name>
        <dbReference type="ChEBI" id="CHEBI:18420"/>
        <note>catalytic</note>
    </ligand>
</feature>
<dbReference type="GO" id="GO:0030388">
    <property type="term" value="P:fructose 1,6-bisphosphate metabolic process"/>
    <property type="evidence" value="ECO:0007669"/>
    <property type="project" value="TreeGrafter"/>
</dbReference>
<feature type="binding site" description="in other chain" evidence="14">
    <location>
        <position position="304"/>
    </location>
    <ligand>
        <name>substrate</name>
        <note>ligand shared between dimeric partners</note>
    </ligand>
</feature>
<evidence type="ECO:0000256" key="15">
    <source>
        <dbReference type="PIRNR" id="PIRNR000533"/>
    </source>
</evidence>
<feature type="binding site" evidence="14">
    <location>
        <position position="240"/>
    </location>
    <ligand>
        <name>substrate</name>
        <note>ligand shared between dimeric partners</note>
    </ligand>
</feature>
<feature type="binding site" evidence="14">
    <location>
        <position position="10"/>
    </location>
    <ligand>
        <name>ATP</name>
        <dbReference type="ChEBI" id="CHEBI:30616"/>
    </ligand>
</feature>
<dbReference type="PANTHER" id="PTHR13697:SF4">
    <property type="entry name" value="ATP-DEPENDENT 6-PHOSPHOFRUCTOKINASE"/>
    <property type="match status" value="1"/>
</dbReference>
<evidence type="ECO:0000256" key="3">
    <source>
        <dbReference type="ARBA" id="ARBA00004679"/>
    </source>
</evidence>
<dbReference type="UniPathway" id="UPA00109">
    <property type="reaction ID" value="UER00182"/>
</dbReference>
<dbReference type="GO" id="GO:0070095">
    <property type="term" value="F:fructose-6-phosphate binding"/>
    <property type="evidence" value="ECO:0007669"/>
    <property type="project" value="TreeGrafter"/>
</dbReference>
<dbReference type="InterPro" id="IPR009161">
    <property type="entry name" value="6-Pfructokinase_euk"/>
</dbReference>
<feature type="binding site" description="in other chain" evidence="14">
    <location>
        <begin position="203"/>
        <end position="205"/>
    </location>
    <ligand>
        <name>substrate</name>
        <note>ligand shared between dimeric partners</note>
    </ligand>
</feature>
<feature type="region of interest" description="N-terminal catalytic PFK domain 1" evidence="14">
    <location>
        <begin position="1"/>
        <end position="430"/>
    </location>
</feature>
<evidence type="ECO:0000256" key="5">
    <source>
        <dbReference type="ARBA" id="ARBA00022533"/>
    </source>
</evidence>
<feature type="binding site" description="in other chain" evidence="14">
    <location>
        <position position="513"/>
    </location>
    <ligand>
        <name>beta-D-fructose 2,6-bisphosphate</name>
        <dbReference type="ChEBI" id="CHEBI:58579"/>
        <note>allosteric activator; ligand shared between dimeric partners</note>
    </ligand>
</feature>
<dbReference type="GO" id="GO:0005739">
    <property type="term" value="C:mitochondrion"/>
    <property type="evidence" value="ECO:0007669"/>
    <property type="project" value="TreeGrafter"/>
</dbReference>
<feature type="binding site" description="in other chain" evidence="14">
    <location>
        <begin position="338"/>
        <end position="341"/>
    </location>
    <ligand>
        <name>substrate</name>
        <note>ligand shared between dimeric partners</note>
    </ligand>
</feature>
<dbReference type="PRINTS" id="PR00476">
    <property type="entry name" value="PHFRCTKINASE"/>
</dbReference>
<evidence type="ECO:0000256" key="8">
    <source>
        <dbReference type="ARBA" id="ARBA00022741"/>
    </source>
</evidence>
<proteinExistence type="inferred from homology"/>
<feature type="binding site" evidence="14">
    <location>
        <begin position="127"/>
        <end position="128"/>
    </location>
    <ligand>
        <name>ATP</name>
        <dbReference type="ChEBI" id="CHEBI:30616"/>
    </ligand>
</feature>
<comment type="pathway">
    <text evidence="3 14 15">Carbohydrate degradation; glycolysis; D-glyceraldehyde 3-phosphate and glycerone phosphate from D-glucose: step 3/4.</text>
</comment>
<keyword evidence="4 14" id="KW-0963">Cytoplasm</keyword>
<evidence type="ECO:0000256" key="10">
    <source>
        <dbReference type="ARBA" id="ARBA00022840"/>
    </source>
</evidence>
<feature type="domain" description="Phosphofructokinase" evidence="16">
    <location>
        <begin position="2"/>
        <end position="364"/>
    </location>
</feature>
<keyword evidence="9 14" id="KW-0418">Kinase</keyword>
<dbReference type="AlphaFoldDB" id="H6VQN4"/>
<accession>H6VQN4</accession>
<comment type="catalytic activity">
    <reaction evidence="13 14 15">
        <text>beta-D-fructose 6-phosphate + ATP = beta-D-fructose 1,6-bisphosphate + ADP + H(+)</text>
        <dbReference type="Rhea" id="RHEA:16109"/>
        <dbReference type="ChEBI" id="CHEBI:15378"/>
        <dbReference type="ChEBI" id="CHEBI:30616"/>
        <dbReference type="ChEBI" id="CHEBI:32966"/>
        <dbReference type="ChEBI" id="CHEBI:57634"/>
        <dbReference type="ChEBI" id="CHEBI:456216"/>
        <dbReference type="EC" id="2.7.1.11"/>
    </reaction>
</comment>
<evidence type="ECO:0000256" key="12">
    <source>
        <dbReference type="ARBA" id="ARBA00023152"/>
    </source>
</evidence>
<sequence length="818" mass="89503">MKLAILTSGGDSAGMNAVVRAVVKSGILKGCETWVVREGYEGLVRGNEEGEELQIQAPEPEGPYANSTNDPLIHNLRFGDGELFKDGTGDSAFVGGRSLKGRYIVRVGWDDVRGWFAEGGTLIGTARSTEFRTREGRLKAAFNLIKEGIDALVVCGGDGSLTGADVFRAEWPSLLASLQEQGLITGRQVQAHAHLKIVGLVGSIDNDMSMTDITIGAPTALHRICEAIDNINSTAASHSRAFVVEVMGRHCGWLALMAGVSSGADFIFIPEQPHKAGKWEDEMCTAIHGHRAVGKRKTIVIVAEGALDDNLQPIKAEYVKEVLSKRLGLDTRVTTLGHTQRGGKPCAYDRIIPTLQGIEAVDALLEATPETPSYMIGIQENKITRIPLMEAVKMTKAVAKAIEEKDFNKAMALRDPEFQESLEGFYTTSRLDLDHQLPPEKRMRVAMVHMGAPCGGMNAATRAAVRWCYKRGHTPLAIHNGFRGLLDDNVYELQWLKVDSWMARGGSELGTNRALPSIDLGAVAAKLQEHAIHALFIVGGFEGFNALLQLEEGRKYYPAFHIPMVHLPATISNNVPVTEHSLGSDTSLNALVDACDSIKQSASASRNRVFVVETQGGKCGYIATMGALATGACLVYTPEHGMGLDMLRQDVKFLKNRYTLDVKWKNEGRLVIRNEASSSVYTTDVITKMFKEEGGALFDSRSAALGHTLQGGIPSPIDRARAVRLSLKCMAFLEKHHEEMRKHPYKSRHAKPETASVITIQSSSVEWVPVREMVEHADMVNRRPKNGWWLGMKELVESLAGRPQFSSYDLPELKGESE</sequence>
<keyword evidence="10 14" id="KW-0067">ATP-binding</keyword>
<keyword evidence="6 14" id="KW-0808">Transferase</keyword>
<feature type="binding site" description="in other chain" evidence="14">
    <location>
        <position position="675"/>
    </location>
    <ligand>
        <name>beta-D-fructose 2,6-bisphosphate</name>
        <dbReference type="ChEBI" id="CHEBI:58579"/>
        <note>allosteric activator; ligand shared between dimeric partners</note>
    </ligand>
</feature>
<organism evidence="17">
    <name type="scientific">Volvariella volvacea</name>
    <dbReference type="NCBI Taxonomy" id="36659"/>
    <lineage>
        <taxon>Eukaryota</taxon>
        <taxon>Fungi</taxon>
        <taxon>Dikarya</taxon>
        <taxon>Basidiomycota</taxon>
        <taxon>Agaricomycotina</taxon>
        <taxon>Agaricomycetes</taxon>
        <taxon>Agaricomycetidae</taxon>
        <taxon>Agaricales</taxon>
        <taxon>Pluteineae</taxon>
        <taxon>Pluteaceae</taxon>
        <taxon>Volvariella</taxon>
    </lineage>
</organism>
<evidence type="ECO:0000259" key="16">
    <source>
        <dbReference type="Pfam" id="PF00365"/>
    </source>
</evidence>
<dbReference type="EC" id="2.7.1.11" evidence="14"/>
<evidence type="ECO:0000256" key="4">
    <source>
        <dbReference type="ARBA" id="ARBA00022490"/>
    </source>
</evidence>
<dbReference type="GO" id="GO:0042802">
    <property type="term" value="F:identical protein binding"/>
    <property type="evidence" value="ECO:0007669"/>
    <property type="project" value="TreeGrafter"/>
</dbReference>
<dbReference type="GO" id="GO:0006002">
    <property type="term" value="P:fructose 6-phosphate metabolic process"/>
    <property type="evidence" value="ECO:0007669"/>
    <property type="project" value="InterPro"/>
</dbReference>
<dbReference type="PANTHER" id="PTHR13697">
    <property type="entry name" value="PHOSPHOFRUCTOKINASE"/>
    <property type="match status" value="1"/>
</dbReference>
<dbReference type="InterPro" id="IPR015912">
    <property type="entry name" value="Phosphofructokinase_CS"/>
</dbReference>
<feature type="binding site" evidence="14">
    <location>
        <position position="332"/>
    </location>
    <ligand>
        <name>substrate</name>
        <note>ligand shared between dimeric partners</note>
    </ligand>
</feature>
<feature type="active site" description="Proton acceptor" evidence="14">
    <location>
        <position position="205"/>
    </location>
</feature>
<dbReference type="InterPro" id="IPR035966">
    <property type="entry name" value="PKF_sf"/>
</dbReference>
<dbReference type="GO" id="GO:0061621">
    <property type="term" value="P:canonical glycolysis"/>
    <property type="evidence" value="ECO:0007669"/>
    <property type="project" value="TreeGrafter"/>
</dbReference>
<comment type="similarity">
    <text evidence="15">Belongs to the phosphofructokinase type A (PFKA) family. ATP-dependent PFK group I subfamily. Eukaryotic two domain clade "E" sub-subfamily.</text>
</comment>
<comment type="cofactor">
    <cofactor evidence="1 14">
        <name>Mg(2+)</name>
        <dbReference type="ChEBI" id="CHEBI:18420"/>
    </cofactor>
</comment>
<evidence type="ECO:0000256" key="13">
    <source>
        <dbReference type="ARBA" id="ARBA00048070"/>
    </source>
</evidence>
<reference evidence="17" key="1">
    <citation type="submission" date="2011-10" db="EMBL/GenBank/DDBJ databases">
        <title>Cloning of PFK gene from Volvariella volvacea.</title>
        <authorList>
            <person name="Xie B.G."/>
            <person name="Liu P.H."/>
            <person name="Chen B.Z."/>
            <person name="Deng Y.J."/>
        </authorList>
    </citation>
    <scope>NUCLEOTIDE SEQUENCE</scope>
    <source>
        <strain evidence="17">PYd21</strain>
    </source>
</reference>
<dbReference type="GO" id="GO:0005524">
    <property type="term" value="F:ATP binding"/>
    <property type="evidence" value="ECO:0007669"/>
    <property type="project" value="UniProtKB-KW"/>
</dbReference>
<dbReference type="EMBL" id="JN861640">
    <property type="protein sequence ID" value="AFB35542.1"/>
    <property type="molecule type" value="Genomic_DNA"/>
</dbReference>
<keyword evidence="12 14" id="KW-0324">Glycolysis</keyword>